<dbReference type="EMBL" id="CP039346">
    <property type="protein sequence ID" value="QCD83739.1"/>
    <property type="molecule type" value="Genomic_DNA"/>
</dbReference>
<organism evidence="1 2">
    <name type="scientific">Vigna unguiculata</name>
    <name type="common">Cowpea</name>
    <dbReference type="NCBI Taxonomy" id="3917"/>
    <lineage>
        <taxon>Eukaryota</taxon>
        <taxon>Viridiplantae</taxon>
        <taxon>Streptophyta</taxon>
        <taxon>Embryophyta</taxon>
        <taxon>Tracheophyta</taxon>
        <taxon>Spermatophyta</taxon>
        <taxon>Magnoliopsida</taxon>
        <taxon>eudicotyledons</taxon>
        <taxon>Gunneridae</taxon>
        <taxon>Pentapetalae</taxon>
        <taxon>rosids</taxon>
        <taxon>fabids</taxon>
        <taxon>Fabales</taxon>
        <taxon>Fabaceae</taxon>
        <taxon>Papilionoideae</taxon>
        <taxon>50 kb inversion clade</taxon>
        <taxon>NPAAA clade</taxon>
        <taxon>indigoferoid/millettioid clade</taxon>
        <taxon>Phaseoleae</taxon>
        <taxon>Vigna</taxon>
    </lineage>
</organism>
<reference evidence="1 2" key="1">
    <citation type="submission" date="2019-04" db="EMBL/GenBank/DDBJ databases">
        <title>An improved genome assembly and genetic linkage map for asparagus bean, Vigna unguiculata ssp. sesquipedialis.</title>
        <authorList>
            <person name="Xia Q."/>
            <person name="Zhang R."/>
            <person name="Dong Y."/>
        </authorList>
    </citation>
    <scope>NUCLEOTIDE SEQUENCE [LARGE SCALE GENOMIC DNA]</scope>
    <source>
        <tissue evidence="1">Leaf</tissue>
    </source>
</reference>
<sequence length="141" mass="16334">MAFYAFEFVDDTRVVELKDTFKLCPEGLTALPYSLSDRVFSHLDEKDDNFVFVYVYFRDFDISFPIFDFESGLLIVLSVVLRQLHPNSCGFVKSFKIVCTQLDLTRTLGMFILFYQMSHVSKVDWVSLDGAQSDSLFDIFT</sequence>
<evidence type="ECO:0000313" key="1">
    <source>
        <dbReference type="EMBL" id="QCD83739.1"/>
    </source>
</evidence>
<name>A0A4D6L5H2_VIGUN</name>
<proteinExistence type="predicted"/>
<keyword evidence="2" id="KW-1185">Reference proteome</keyword>
<protein>
    <submittedName>
        <fullName evidence="1">Uncharacterized protein</fullName>
    </submittedName>
</protein>
<dbReference type="Proteomes" id="UP000501690">
    <property type="component" value="Linkage Group LG2"/>
</dbReference>
<evidence type="ECO:0000313" key="2">
    <source>
        <dbReference type="Proteomes" id="UP000501690"/>
    </source>
</evidence>
<accession>A0A4D6L5H2</accession>
<dbReference type="AlphaFoldDB" id="A0A4D6L5H2"/>
<gene>
    <name evidence="1" type="ORF">DEO72_LG2g4086</name>
</gene>